<name>A0A2P7B715_9HYPH</name>
<feature type="domain" description="ABC transporter" evidence="3">
    <location>
        <begin position="7"/>
        <end position="250"/>
    </location>
</feature>
<keyword evidence="5" id="KW-1185">Reference proteome</keyword>
<evidence type="ECO:0000259" key="3">
    <source>
        <dbReference type="PROSITE" id="PS50893"/>
    </source>
</evidence>
<dbReference type="CDD" id="cd03216">
    <property type="entry name" value="ABC_Carb_Monos_I"/>
    <property type="match status" value="1"/>
</dbReference>
<evidence type="ECO:0000313" key="5">
    <source>
        <dbReference type="Proteomes" id="UP000241764"/>
    </source>
</evidence>
<dbReference type="Pfam" id="PF00005">
    <property type="entry name" value="ABC_tran"/>
    <property type="match status" value="1"/>
</dbReference>
<dbReference type="SUPFAM" id="SSF52540">
    <property type="entry name" value="P-loop containing nucleoside triphosphate hydrolases"/>
    <property type="match status" value="1"/>
</dbReference>
<keyword evidence="2 4" id="KW-0067">ATP-binding</keyword>
<comment type="caution">
    <text evidence="4">The sequence shown here is derived from an EMBL/GenBank/DDBJ whole genome shotgun (WGS) entry which is preliminary data.</text>
</comment>
<dbReference type="InterPro" id="IPR027417">
    <property type="entry name" value="P-loop_NTPase"/>
</dbReference>
<dbReference type="PANTHER" id="PTHR43790:SF8">
    <property type="entry name" value="SUGAR ABC TRANSPORTER ATP-BINDING PROTEIN"/>
    <property type="match status" value="1"/>
</dbReference>
<organism evidence="4 5">
    <name type="scientific">Phyllobacterium sophorae</name>
    <dbReference type="NCBI Taxonomy" id="1520277"/>
    <lineage>
        <taxon>Bacteria</taxon>
        <taxon>Pseudomonadati</taxon>
        <taxon>Pseudomonadota</taxon>
        <taxon>Alphaproteobacteria</taxon>
        <taxon>Hyphomicrobiales</taxon>
        <taxon>Phyllobacteriaceae</taxon>
        <taxon>Phyllobacterium</taxon>
    </lineage>
</organism>
<keyword evidence="1" id="KW-0547">Nucleotide-binding</keyword>
<gene>
    <name evidence="4" type="ORF">CU103_20080</name>
</gene>
<dbReference type="GO" id="GO:0005524">
    <property type="term" value="F:ATP binding"/>
    <property type="evidence" value="ECO:0007669"/>
    <property type="project" value="UniProtKB-KW"/>
</dbReference>
<dbReference type="OrthoDB" id="9805029at2"/>
<dbReference type="Gene3D" id="3.40.50.300">
    <property type="entry name" value="P-loop containing nucleotide triphosphate hydrolases"/>
    <property type="match status" value="1"/>
</dbReference>
<dbReference type="GO" id="GO:0016887">
    <property type="term" value="F:ATP hydrolysis activity"/>
    <property type="evidence" value="ECO:0007669"/>
    <property type="project" value="InterPro"/>
</dbReference>
<dbReference type="PANTHER" id="PTHR43790">
    <property type="entry name" value="CARBOHYDRATE TRANSPORT ATP-BINDING PROTEIN MG119-RELATED"/>
    <property type="match status" value="1"/>
</dbReference>
<dbReference type="InterPro" id="IPR003439">
    <property type="entry name" value="ABC_transporter-like_ATP-bd"/>
</dbReference>
<proteinExistence type="predicted"/>
<accession>A0A2P7B715</accession>
<reference evidence="5" key="1">
    <citation type="submission" date="2017-11" db="EMBL/GenBank/DDBJ databases">
        <authorList>
            <person name="Kuznetsova I."/>
            <person name="Sazanova A."/>
            <person name="Chirak E."/>
            <person name="Safronova V."/>
            <person name="Willems A."/>
        </authorList>
    </citation>
    <scope>NUCLEOTIDE SEQUENCE [LARGE SCALE GENOMIC DNA]</scope>
    <source>
        <strain evidence="5">CCBAU 03422</strain>
    </source>
</reference>
<dbReference type="AlphaFoldDB" id="A0A2P7B715"/>
<dbReference type="Proteomes" id="UP000241764">
    <property type="component" value="Unassembled WGS sequence"/>
</dbReference>
<evidence type="ECO:0000256" key="1">
    <source>
        <dbReference type="ARBA" id="ARBA00022741"/>
    </source>
</evidence>
<evidence type="ECO:0000313" key="4">
    <source>
        <dbReference type="EMBL" id="PSH62248.1"/>
    </source>
</evidence>
<protein>
    <submittedName>
        <fullName evidence="4">ABC transporter ATP-binding protein</fullName>
    </submittedName>
</protein>
<evidence type="ECO:0000256" key="2">
    <source>
        <dbReference type="ARBA" id="ARBA00022840"/>
    </source>
</evidence>
<dbReference type="InterPro" id="IPR050107">
    <property type="entry name" value="ABC_carbohydrate_import_ATPase"/>
</dbReference>
<sequence>MHGVLAVEANSIVKRYGAITALDGASLALPKGKVTALVGDNGAGKSSLVKVISGVVRPDSGTLRVGGEKVEIANPRMARGCGIHTVFQDLALVGPLDVVENCFLGDEVYWRMGPVKLPFLNRFHMAQVTRQALDRLDATTVQDLSQPVEVLSGGQRQTVAIARAVRQEARLLILDEPTAALGVKQATQVLKAVEQLRDGGTAILIISHNLREVFAVSDYVAVMLHGRVVRTFDRRETTEEEVVSAIVGLDRNDPINSVQREASR</sequence>
<dbReference type="PROSITE" id="PS50893">
    <property type="entry name" value="ABC_TRANSPORTER_2"/>
    <property type="match status" value="1"/>
</dbReference>
<dbReference type="SMART" id="SM00382">
    <property type="entry name" value="AAA"/>
    <property type="match status" value="1"/>
</dbReference>
<dbReference type="EMBL" id="PGGM01000010">
    <property type="protein sequence ID" value="PSH62248.1"/>
    <property type="molecule type" value="Genomic_DNA"/>
</dbReference>
<dbReference type="InterPro" id="IPR003593">
    <property type="entry name" value="AAA+_ATPase"/>
</dbReference>